<accession>A0A401Z5S0</accession>
<sequence>MPRTGSGRNVSPDVLDAVALAPGLDDRGAHPHNLARPASGRRRPARPQRVCVEMRQAQDAPSGVLAHIIGRQLDVPA</sequence>
<dbReference type="AlphaFoldDB" id="A0A401Z5S0"/>
<evidence type="ECO:0000313" key="2">
    <source>
        <dbReference type="EMBL" id="GCE02210.1"/>
    </source>
</evidence>
<evidence type="ECO:0000313" key="3">
    <source>
        <dbReference type="Proteomes" id="UP000286931"/>
    </source>
</evidence>
<protein>
    <submittedName>
        <fullName evidence="2">Uncharacterized protein</fullName>
    </submittedName>
</protein>
<keyword evidence="3" id="KW-1185">Reference proteome</keyword>
<dbReference type="RefSeq" id="WP_126643715.1">
    <property type="nucleotide sequence ID" value="NZ_BIFH01000059.1"/>
</dbReference>
<evidence type="ECO:0000256" key="1">
    <source>
        <dbReference type="SAM" id="MobiDB-lite"/>
    </source>
</evidence>
<feature type="region of interest" description="Disordered" evidence="1">
    <location>
        <begin position="22"/>
        <end position="48"/>
    </location>
</feature>
<reference evidence="2 3" key="1">
    <citation type="submission" date="2018-12" db="EMBL/GenBank/DDBJ databases">
        <title>Draft genome sequence of Embleya hyalina NBRC 13850T.</title>
        <authorList>
            <person name="Komaki H."/>
            <person name="Hosoyama A."/>
            <person name="Kimura A."/>
            <person name="Ichikawa N."/>
            <person name="Tamura T."/>
        </authorList>
    </citation>
    <scope>NUCLEOTIDE SEQUENCE [LARGE SCALE GENOMIC DNA]</scope>
    <source>
        <strain evidence="2 3">NBRC 13850</strain>
    </source>
</reference>
<gene>
    <name evidence="2" type="ORF">EHYA_09987</name>
</gene>
<dbReference type="EMBL" id="BIFH01000059">
    <property type="protein sequence ID" value="GCE02210.1"/>
    <property type="molecule type" value="Genomic_DNA"/>
</dbReference>
<dbReference type="Proteomes" id="UP000286931">
    <property type="component" value="Unassembled WGS sequence"/>
</dbReference>
<organism evidence="2 3">
    <name type="scientific">Embleya hyalina</name>
    <dbReference type="NCBI Taxonomy" id="516124"/>
    <lineage>
        <taxon>Bacteria</taxon>
        <taxon>Bacillati</taxon>
        <taxon>Actinomycetota</taxon>
        <taxon>Actinomycetes</taxon>
        <taxon>Kitasatosporales</taxon>
        <taxon>Streptomycetaceae</taxon>
        <taxon>Embleya</taxon>
    </lineage>
</organism>
<comment type="caution">
    <text evidence="2">The sequence shown here is derived from an EMBL/GenBank/DDBJ whole genome shotgun (WGS) entry which is preliminary data.</text>
</comment>
<proteinExistence type="predicted"/>
<name>A0A401Z5S0_9ACTN</name>